<gene>
    <name evidence="2" type="ORF">ERHA53_06780</name>
</gene>
<organism evidence="2 3">
    <name type="scientific">Erwinia rhapontici</name>
    <name type="common">Pectobacterium rhapontici</name>
    <dbReference type="NCBI Taxonomy" id="55212"/>
    <lineage>
        <taxon>Bacteria</taxon>
        <taxon>Pseudomonadati</taxon>
        <taxon>Pseudomonadota</taxon>
        <taxon>Gammaproteobacteria</taxon>
        <taxon>Enterobacterales</taxon>
        <taxon>Erwiniaceae</taxon>
        <taxon>Erwinia</taxon>
    </lineage>
</organism>
<dbReference type="InterPro" id="IPR052755">
    <property type="entry name" value="Lysozyme_Inhibitor_LprI"/>
</dbReference>
<keyword evidence="3" id="KW-1185">Reference proteome</keyword>
<feature type="chain" id="PRO_5046732765" evidence="1">
    <location>
        <begin position="24"/>
        <end position="329"/>
    </location>
</feature>
<dbReference type="RefSeq" id="WP_212813695.1">
    <property type="nucleotide sequence ID" value="NZ_AP024329.1"/>
</dbReference>
<dbReference type="Proteomes" id="UP000677515">
    <property type="component" value="Chromosome"/>
</dbReference>
<evidence type="ECO:0000313" key="3">
    <source>
        <dbReference type="Proteomes" id="UP000677515"/>
    </source>
</evidence>
<reference evidence="2 3" key="1">
    <citation type="submission" date="2021-01" db="EMBL/GenBank/DDBJ databases">
        <title>Complete genome sequence of Erwinia rhapontici MAFF 311153.</title>
        <authorList>
            <person name="Morohoshi T."/>
            <person name="Someya N."/>
        </authorList>
    </citation>
    <scope>NUCLEOTIDE SEQUENCE [LARGE SCALE GENOMIC DNA]</scope>
    <source>
        <strain evidence="2 3">MAFF 311153</strain>
    </source>
</reference>
<evidence type="ECO:0000256" key="1">
    <source>
        <dbReference type="SAM" id="SignalP"/>
    </source>
</evidence>
<name>A0ABM7MW83_ERWRD</name>
<dbReference type="EMBL" id="AP024329">
    <property type="protein sequence ID" value="BCQ33335.1"/>
    <property type="molecule type" value="Genomic_DNA"/>
</dbReference>
<proteinExistence type="predicted"/>
<dbReference type="PANTHER" id="PTHR37549">
    <property type="entry name" value="LIPOPROTEIN LPRI"/>
    <property type="match status" value="1"/>
</dbReference>
<dbReference type="PANTHER" id="PTHR37549:SF1">
    <property type="entry name" value="LIPOPROTEIN LPRI"/>
    <property type="match status" value="1"/>
</dbReference>
<evidence type="ECO:0000313" key="2">
    <source>
        <dbReference type="EMBL" id="BCQ33335.1"/>
    </source>
</evidence>
<keyword evidence="1" id="KW-0732">Signal</keyword>
<feature type="signal peptide" evidence="1">
    <location>
        <begin position="1"/>
        <end position="23"/>
    </location>
</feature>
<sequence>MDLIKAPAVIGFTLLLLTSMAKAIDCGRASSVVENTVCDKPELMWLDRVFVNAFSELQMREPQHVNQIAKEMARERNTCVSDSCLRSAYLGGLSQLYDADRQVDWQGVWWNVSAPHGNGGKIRISQLAGDEFNMDASVWGGVYRSSFSGKVTLSDGVGFTDKIVWGGGCSIVLIPRPDNRLEVSSDSHGHCDMLLPGKTSIDGVYVKADNDPRLPATLLTLGILPNKAMDDRFRQLTGSDYAQYVATATSFVYSQDLDQFGATVLTLWVKGMANRQSAIIMYTPEGKIWALRVSPDTDNGVEVDYVTTEKDKETMPKTLQAWRTLFTDR</sequence>
<accession>A0ABM7MW83</accession>
<protein>
    <submittedName>
        <fullName evidence="2">Uncharacterized protein</fullName>
    </submittedName>
</protein>